<dbReference type="EMBL" id="JBHSDS010000003">
    <property type="protein sequence ID" value="MFC4357570.1"/>
    <property type="molecule type" value="Genomic_DNA"/>
</dbReference>
<dbReference type="Gene3D" id="1.20.970.10">
    <property type="entry name" value="Transferase, Pyrimidine Nucleoside Phosphorylase, Chain C"/>
    <property type="match status" value="1"/>
</dbReference>
<dbReference type="InterPro" id="IPR000312">
    <property type="entry name" value="Glycosyl_Trfase_fam3"/>
</dbReference>
<evidence type="ECO:0000313" key="9">
    <source>
        <dbReference type="EMBL" id="MFC4357570.1"/>
    </source>
</evidence>
<keyword evidence="10" id="KW-1185">Reference proteome</keyword>
<keyword evidence="2 9" id="KW-0328">Glycosyltransferase</keyword>
<sequence>MSDTDDASGADVSGQFGEWPLKRLMTEVVGTGTKSAEDMNREQATEAMRRILAGEPDHTTLGAFWLANRWKHNVAEELAAFTDVMCEQVEYAEPDADPVDCGANYDGKGDTAILGVGAGIVAAGAGTPVVTHSGDRVPTQKQDAYKHVLDELGVRTELEPAESADMVDETGFGFYYQPAFNPAVDALNERRDQMGVRTFVNTVETLANPARADVHLGSFYHLAFAKKVTDTFELSESHDLHRVIMFQGMEGYDDIRPGYTKVAEWTREPRSGSETASGDGEEPRAGEFTDYEIETPNYGMDFENEDLEVDDVAADSARIAEEVVAGERDDQFADAIALNAAFRIYAREDADSLDEGLEMARAAIDDGSAEAVLSDLRAF</sequence>
<dbReference type="InterPro" id="IPR017459">
    <property type="entry name" value="Glycosyl_Trfase_fam3_N_dom"/>
</dbReference>
<evidence type="ECO:0000259" key="8">
    <source>
        <dbReference type="Pfam" id="PF02885"/>
    </source>
</evidence>
<reference evidence="9 10" key="1">
    <citation type="journal article" date="2019" name="Int. J. Syst. Evol. Microbiol.">
        <title>The Global Catalogue of Microorganisms (GCM) 10K type strain sequencing project: providing services to taxonomists for standard genome sequencing and annotation.</title>
        <authorList>
            <consortium name="The Broad Institute Genomics Platform"/>
            <consortium name="The Broad Institute Genome Sequencing Center for Infectious Disease"/>
            <person name="Wu L."/>
            <person name="Ma J."/>
        </authorList>
    </citation>
    <scope>NUCLEOTIDE SEQUENCE [LARGE SCALE GENOMIC DNA]</scope>
    <source>
        <strain evidence="9 10">CGMCC 1.12553</strain>
    </source>
</reference>
<comment type="caution">
    <text evidence="9">The sequence shown here is derived from an EMBL/GenBank/DDBJ whole genome shotgun (WGS) entry which is preliminary data.</text>
</comment>
<evidence type="ECO:0000256" key="2">
    <source>
        <dbReference type="ARBA" id="ARBA00022676"/>
    </source>
</evidence>
<keyword evidence="3" id="KW-0808">Transferase</keyword>
<evidence type="ECO:0000313" key="10">
    <source>
        <dbReference type="Proteomes" id="UP001595921"/>
    </source>
</evidence>
<dbReference type="Proteomes" id="UP001595921">
    <property type="component" value="Unassembled WGS sequence"/>
</dbReference>
<dbReference type="GO" id="GO:0000162">
    <property type="term" value="P:L-tryptophan biosynthetic process"/>
    <property type="evidence" value="ECO:0007669"/>
    <property type="project" value="UniProtKB-KW"/>
</dbReference>
<dbReference type="InterPro" id="IPR036320">
    <property type="entry name" value="Glycosyl_Trfase_fam3_N_dom_sf"/>
</dbReference>
<accession>A0ABD5P9M4</accession>
<dbReference type="FunFam" id="3.40.1030.10:FF:000010">
    <property type="entry name" value="Anthranilate phosphoribosyltransferase"/>
    <property type="match status" value="1"/>
</dbReference>
<dbReference type="AlphaFoldDB" id="A0ABD5P9M4"/>
<keyword evidence="1" id="KW-0028">Amino-acid biosynthesis</keyword>
<organism evidence="9 10">
    <name type="scientific">Halobium salinum</name>
    <dbReference type="NCBI Taxonomy" id="1364940"/>
    <lineage>
        <taxon>Archaea</taxon>
        <taxon>Methanobacteriati</taxon>
        <taxon>Methanobacteriota</taxon>
        <taxon>Stenosarchaea group</taxon>
        <taxon>Halobacteria</taxon>
        <taxon>Halobacteriales</taxon>
        <taxon>Haloferacaceae</taxon>
        <taxon>Halobium</taxon>
    </lineage>
</organism>
<dbReference type="RefSeq" id="WP_267622122.1">
    <property type="nucleotide sequence ID" value="NZ_JAODIW010000006.1"/>
</dbReference>
<feature type="region of interest" description="Disordered" evidence="6">
    <location>
        <begin position="265"/>
        <end position="287"/>
    </location>
</feature>
<keyword evidence="5" id="KW-0057">Aromatic amino acid biosynthesis</keyword>
<gene>
    <name evidence="9" type="ORF">ACFO0N_06350</name>
</gene>
<dbReference type="Gene3D" id="3.40.1030.10">
    <property type="entry name" value="Nucleoside phosphorylase/phosphoribosyltransferase catalytic domain"/>
    <property type="match status" value="1"/>
</dbReference>
<dbReference type="GO" id="GO:0016763">
    <property type="term" value="F:pentosyltransferase activity"/>
    <property type="evidence" value="ECO:0007669"/>
    <property type="project" value="UniProtKB-ARBA"/>
</dbReference>
<dbReference type="SUPFAM" id="SSF47648">
    <property type="entry name" value="Nucleoside phosphorylase/phosphoribosyltransferase N-terminal domain"/>
    <property type="match status" value="1"/>
</dbReference>
<keyword evidence="4" id="KW-0822">Tryptophan biosynthesis</keyword>
<evidence type="ECO:0000259" key="7">
    <source>
        <dbReference type="Pfam" id="PF00591"/>
    </source>
</evidence>
<evidence type="ECO:0000256" key="1">
    <source>
        <dbReference type="ARBA" id="ARBA00022605"/>
    </source>
</evidence>
<dbReference type="InterPro" id="IPR005940">
    <property type="entry name" value="Anthranilate_Pribosyl_Tfrase"/>
</dbReference>
<dbReference type="Pfam" id="PF00591">
    <property type="entry name" value="Glycos_transf_3"/>
    <property type="match status" value="1"/>
</dbReference>
<protein>
    <submittedName>
        <fullName evidence="9">Anthranilate phosphoribosyltransferase</fullName>
    </submittedName>
</protein>
<feature type="domain" description="Glycosyl transferase family 3" evidence="7">
    <location>
        <begin position="114"/>
        <end position="369"/>
    </location>
</feature>
<dbReference type="PANTHER" id="PTHR43285:SF2">
    <property type="entry name" value="ANTHRANILATE PHOSPHORIBOSYLTRANSFERASE"/>
    <property type="match status" value="1"/>
</dbReference>
<feature type="domain" description="Glycosyl transferase family 3 N-terminal" evidence="8">
    <location>
        <begin position="37"/>
        <end position="87"/>
    </location>
</feature>
<evidence type="ECO:0000256" key="6">
    <source>
        <dbReference type="SAM" id="MobiDB-lite"/>
    </source>
</evidence>
<proteinExistence type="predicted"/>
<dbReference type="SUPFAM" id="SSF52418">
    <property type="entry name" value="Nucleoside phosphorylase/phosphoribosyltransferase catalytic domain"/>
    <property type="match status" value="1"/>
</dbReference>
<evidence type="ECO:0000256" key="5">
    <source>
        <dbReference type="ARBA" id="ARBA00023141"/>
    </source>
</evidence>
<evidence type="ECO:0000256" key="4">
    <source>
        <dbReference type="ARBA" id="ARBA00022822"/>
    </source>
</evidence>
<dbReference type="InterPro" id="IPR035902">
    <property type="entry name" value="Nuc_phospho_transferase"/>
</dbReference>
<dbReference type="PANTHER" id="PTHR43285">
    <property type="entry name" value="ANTHRANILATE PHOSPHORIBOSYLTRANSFERASE"/>
    <property type="match status" value="1"/>
</dbReference>
<name>A0ABD5P9M4_9EURY</name>
<dbReference type="Pfam" id="PF02885">
    <property type="entry name" value="Glycos_trans_3N"/>
    <property type="match status" value="1"/>
</dbReference>
<evidence type="ECO:0000256" key="3">
    <source>
        <dbReference type="ARBA" id="ARBA00022679"/>
    </source>
</evidence>